<reference evidence="1" key="1">
    <citation type="submission" date="2019-07" db="EMBL/GenBank/DDBJ databases">
        <authorList>
            <person name="Palmer J.M."/>
        </authorList>
    </citation>
    <scope>NUCLEOTIDE SEQUENCE</scope>
    <source>
        <strain evidence="1">PC9</strain>
    </source>
</reference>
<sequence length="173" mass="19111">MLLSELLAQRTITHIAAVVRRVHRTCPPPCLYSEAAIFAALGDMALNVLVAFAQSADILATPVTRRAAKLTLEPKLERIWREYDAFVRSDVGGCGGLGGFSWWILRIVPGKPRAKKAARVQWVFHALILLCALPAIRFEGVEPPISIQDLPPQPKCAQDHRVDFPLIHAAHSH</sequence>
<keyword evidence="2" id="KW-1185">Reference proteome</keyword>
<dbReference type="RefSeq" id="XP_036626520.1">
    <property type="nucleotide sequence ID" value="XM_036771899.1"/>
</dbReference>
<dbReference type="AlphaFoldDB" id="A0A8H6ZM81"/>
<organism evidence="1 2">
    <name type="scientific">Pleurotus ostreatus</name>
    <name type="common">Oyster mushroom</name>
    <name type="synonym">White-rot fungus</name>
    <dbReference type="NCBI Taxonomy" id="5322"/>
    <lineage>
        <taxon>Eukaryota</taxon>
        <taxon>Fungi</taxon>
        <taxon>Dikarya</taxon>
        <taxon>Basidiomycota</taxon>
        <taxon>Agaricomycotina</taxon>
        <taxon>Agaricomycetes</taxon>
        <taxon>Agaricomycetidae</taxon>
        <taxon>Agaricales</taxon>
        <taxon>Pleurotineae</taxon>
        <taxon>Pleurotaceae</taxon>
        <taxon>Pleurotus</taxon>
    </lineage>
</organism>
<comment type="caution">
    <text evidence="1">The sequence shown here is derived from an EMBL/GenBank/DDBJ whole genome shotgun (WGS) entry which is preliminary data.</text>
</comment>
<gene>
    <name evidence="1" type="ORF">PC9H_002258</name>
</gene>
<accession>A0A8H6ZM81</accession>
<name>A0A8H6ZM81_PLEOS</name>
<protein>
    <submittedName>
        <fullName evidence="1">Uncharacterized protein</fullName>
    </submittedName>
</protein>
<dbReference type="EMBL" id="JACETU010000010">
    <property type="protein sequence ID" value="KAF7419666.1"/>
    <property type="molecule type" value="Genomic_DNA"/>
</dbReference>
<dbReference type="OrthoDB" id="10455991at2759"/>
<dbReference type="Proteomes" id="UP000623687">
    <property type="component" value="Unassembled WGS sequence"/>
</dbReference>
<proteinExistence type="predicted"/>
<dbReference type="GeneID" id="59372099"/>
<evidence type="ECO:0000313" key="1">
    <source>
        <dbReference type="EMBL" id="KAF7419666.1"/>
    </source>
</evidence>
<evidence type="ECO:0000313" key="2">
    <source>
        <dbReference type="Proteomes" id="UP000623687"/>
    </source>
</evidence>
<dbReference type="VEuPathDB" id="FungiDB:PC9H_002258"/>